<dbReference type="Pfam" id="PF20079">
    <property type="entry name" value="DUF6474"/>
    <property type="match status" value="1"/>
</dbReference>
<protein>
    <submittedName>
        <fullName evidence="2">Uncharacterized protein</fullName>
    </submittedName>
</protein>
<evidence type="ECO:0000313" key="3">
    <source>
        <dbReference type="Proteomes" id="UP000632454"/>
    </source>
</evidence>
<name>A0ABQ1UEQ0_9NOCA</name>
<feature type="compositionally biased region" description="Polar residues" evidence="1">
    <location>
        <begin position="1"/>
        <end position="10"/>
    </location>
</feature>
<keyword evidence="3" id="KW-1185">Reference proteome</keyword>
<dbReference type="RefSeq" id="WP_188487352.1">
    <property type="nucleotide sequence ID" value="NZ_BMCS01000001.1"/>
</dbReference>
<feature type="compositionally biased region" description="Basic residues" evidence="1">
    <location>
        <begin position="11"/>
        <end position="23"/>
    </location>
</feature>
<organism evidence="2 3">
    <name type="scientific">Williamsia phyllosphaerae</name>
    <dbReference type="NCBI Taxonomy" id="885042"/>
    <lineage>
        <taxon>Bacteria</taxon>
        <taxon>Bacillati</taxon>
        <taxon>Actinomycetota</taxon>
        <taxon>Actinomycetes</taxon>
        <taxon>Mycobacteriales</taxon>
        <taxon>Nocardiaceae</taxon>
        <taxon>Williamsia</taxon>
    </lineage>
</organism>
<dbReference type="EMBL" id="BMCS01000001">
    <property type="protein sequence ID" value="GGF15541.1"/>
    <property type="molecule type" value="Genomic_DNA"/>
</dbReference>
<gene>
    <name evidence="2" type="ORF">GCM10007298_09450</name>
</gene>
<evidence type="ECO:0000256" key="1">
    <source>
        <dbReference type="SAM" id="MobiDB-lite"/>
    </source>
</evidence>
<reference evidence="3" key="1">
    <citation type="journal article" date="2019" name="Int. J. Syst. Evol. Microbiol.">
        <title>The Global Catalogue of Microorganisms (GCM) 10K type strain sequencing project: providing services to taxonomists for standard genome sequencing and annotation.</title>
        <authorList>
            <consortium name="The Broad Institute Genomics Platform"/>
            <consortium name="The Broad Institute Genome Sequencing Center for Infectious Disease"/>
            <person name="Wu L."/>
            <person name="Ma J."/>
        </authorList>
    </citation>
    <scope>NUCLEOTIDE SEQUENCE [LARGE SCALE GENOMIC DNA]</scope>
    <source>
        <strain evidence="3">CCM 7855</strain>
    </source>
</reference>
<comment type="caution">
    <text evidence="2">The sequence shown here is derived from an EMBL/GenBank/DDBJ whole genome shotgun (WGS) entry which is preliminary data.</text>
</comment>
<dbReference type="Proteomes" id="UP000632454">
    <property type="component" value="Unassembled WGS sequence"/>
</dbReference>
<accession>A0ABQ1UEQ0</accession>
<evidence type="ECO:0000313" key="2">
    <source>
        <dbReference type="EMBL" id="GGF15541.1"/>
    </source>
</evidence>
<sequence length="231" mass="24765">MGLFTSSRTSRAQKKAHAKALKAKAKLEARLDSRGIGKDRRKRRRLERTLGKKLIKAEKNATKTAAKTVSDTNKANLKIAKANAEAASNGTSLTPRKVKRYLSVAKVVAPIAVPLAYRASTLARESITSYQANRAGVPIDELNKYSGHGAALSARVAGAERSLQTLSSTRGNDAETTKFVSTISARLTDLTAAIGAAEHMPATRRRAAHQAITRELTAIDADLLARLGVRP</sequence>
<proteinExistence type="predicted"/>
<feature type="region of interest" description="Disordered" evidence="1">
    <location>
        <begin position="1"/>
        <end position="23"/>
    </location>
</feature>
<dbReference type="InterPro" id="IPR045522">
    <property type="entry name" value="DUF6474"/>
</dbReference>